<name>A0A3N6MDD1_NATCH</name>
<dbReference type="SMART" id="SM00086">
    <property type="entry name" value="PAC"/>
    <property type="match status" value="1"/>
</dbReference>
<dbReference type="Pfam" id="PF08447">
    <property type="entry name" value="PAS_3"/>
    <property type="match status" value="1"/>
</dbReference>
<dbReference type="Gene3D" id="3.30.450.20">
    <property type="entry name" value="PAS domain"/>
    <property type="match status" value="1"/>
</dbReference>
<dbReference type="NCBIfam" id="TIGR00229">
    <property type="entry name" value="sensory_box"/>
    <property type="match status" value="1"/>
</dbReference>
<dbReference type="InterPro" id="IPR003018">
    <property type="entry name" value="GAF"/>
</dbReference>
<sequence length="511" mass="56507">MDERSTPRDDDTRIDHQLAISKLHATAQRVLEATADEEVAEIVVESVRDVLELPINAVWLTDADGTELRPIAWTDHAVETVGEIPTFRAGDSLAWDALERGAVEQYDDVSTVDGCYNRETPIRSEIILPLGDHGVLTIGSTDAAAFGELDVALGELVATYASTVLDRIESERKLREANDQYEAAIRAGAVGTWEWSIPDDEFVTNPKFARTFGVDPDAARDGVALDRFVSAVHEDDREHVERSIEEAIDSCGEYEAEYRVRNDDGRMRWVVARGHVECDEDGEPVRFPGALTDVTERKRYERQLERQNERLNEFASVVSHDLRNPLQVATGRLELARESTDDPNLDEVAAALERMSVLIDDLLTLSRKGDRVGETEPIDLATLGQQCWQAVATSEATLATAVDCTILADRGRLRQLFENLYRNAIDHGGEDVTVTVGRLETGFYVEDTGSGIPPAERERVFETGYSTSEEGTGFGLRIVEQAATAHGWEIDVAEGSRGGVRFEITGVEFVS</sequence>
<evidence type="ECO:0000256" key="1">
    <source>
        <dbReference type="ARBA" id="ARBA00000085"/>
    </source>
</evidence>
<dbReference type="InterPro" id="IPR036890">
    <property type="entry name" value="HATPase_C_sf"/>
</dbReference>
<dbReference type="InterPro" id="IPR004358">
    <property type="entry name" value="Sig_transdc_His_kin-like_C"/>
</dbReference>
<dbReference type="EC" id="2.7.13.3" evidence="2"/>
<dbReference type="PRINTS" id="PR00344">
    <property type="entry name" value="BCTRLSENSOR"/>
</dbReference>
<dbReference type="Proteomes" id="UP000281431">
    <property type="component" value="Unassembled WGS sequence"/>
</dbReference>
<accession>A0A3N6MDD1</accession>
<keyword evidence="10" id="KW-1185">Reference proteome</keyword>
<evidence type="ECO:0000313" key="9">
    <source>
        <dbReference type="EMBL" id="RQH01869.1"/>
    </source>
</evidence>
<dbReference type="AlphaFoldDB" id="A0A3N6MDD1"/>
<evidence type="ECO:0000313" key="10">
    <source>
        <dbReference type="Proteomes" id="UP000281431"/>
    </source>
</evidence>
<evidence type="ECO:0000259" key="7">
    <source>
        <dbReference type="PROSITE" id="PS50109"/>
    </source>
</evidence>
<dbReference type="Gene3D" id="2.10.70.100">
    <property type="match status" value="1"/>
</dbReference>
<keyword evidence="5" id="KW-0418">Kinase</keyword>
<dbReference type="Pfam" id="PF02518">
    <property type="entry name" value="HATPase_c"/>
    <property type="match status" value="1"/>
</dbReference>
<keyword evidence="4" id="KW-0808">Transferase</keyword>
<protein>
    <recommendedName>
        <fullName evidence="2">histidine kinase</fullName>
        <ecNumber evidence="2">2.7.13.3</ecNumber>
    </recommendedName>
</protein>
<dbReference type="OrthoDB" id="8127at2157"/>
<evidence type="ECO:0000256" key="3">
    <source>
        <dbReference type="ARBA" id="ARBA00022553"/>
    </source>
</evidence>
<evidence type="ECO:0000256" key="4">
    <source>
        <dbReference type="ARBA" id="ARBA00022679"/>
    </source>
</evidence>
<dbReference type="InterPro" id="IPR029016">
    <property type="entry name" value="GAF-like_dom_sf"/>
</dbReference>
<dbReference type="SUPFAM" id="SSF55781">
    <property type="entry name" value="GAF domain-like"/>
    <property type="match status" value="1"/>
</dbReference>
<dbReference type="Gene3D" id="3.30.450.40">
    <property type="match status" value="1"/>
</dbReference>
<dbReference type="GO" id="GO:0000155">
    <property type="term" value="F:phosphorelay sensor kinase activity"/>
    <property type="evidence" value="ECO:0007669"/>
    <property type="project" value="InterPro"/>
</dbReference>
<comment type="catalytic activity">
    <reaction evidence="1">
        <text>ATP + protein L-histidine = ADP + protein N-phospho-L-histidine.</text>
        <dbReference type="EC" id="2.7.13.3"/>
    </reaction>
</comment>
<organism evidence="9 10">
    <name type="scientific">Natrarchaeobius chitinivorans</name>
    <dbReference type="NCBI Taxonomy" id="1679083"/>
    <lineage>
        <taxon>Archaea</taxon>
        <taxon>Methanobacteriati</taxon>
        <taxon>Methanobacteriota</taxon>
        <taxon>Stenosarchaea group</taxon>
        <taxon>Halobacteria</taxon>
        <taxon>Halobacteriales</taxon>
        <taxon>Natrialbaceae</taxon>
        <taxon>Natrarchaeobius</taxon>
    </lineage>
</organism>
<proteinExistence type="predicted"/>
<reference evidence="9 10" key="1">
    <citation type="submission" date="2018-10" db="EMBL/GenBank/DDBJ databases">
        <title>Natrarchaeobius chitinivorans gen. nov., sp. nov., and Natrarchaeobius haloalkaliphilus sp. nov., alkaliphilic, chitin-utilizing haloarchaea from hypersaline alkaline lakes.</title>
        <authorList>
            <person name="Sorokin D.Y."/>
            <person name="Elcheninov A.G."/>
            <person name="Kostrikina N.A."/>
            <person name="Bale N.J."/>
            <person name="Sinninghe Damste J.S."/>
            <person name="Khijniak T.V."/>
            <person name="Kublanov I.V."/>
            <person name="Toshchakov S.V."/>
        </authorList>
    </citation>
    <scope>NUCLEOTIDE SEQUENCE [LARGE SCALE GENOMIC DNA]</scope>
    <source>
        <strain evidence="9 10">AArcht7</strain>
    </source>
</reference>
<keyword evidence="3" id="KW-0597">Phosphoprotein</keyword>
<keyword evidence="6" id="KW-0902">Two-component regulatory system</keyword>
<dbReference type="SUPFAM" id="SSF55874">
    <property type="entry name" value="ATPase domain of HSP90 chaperone/DNA topoisomerase II/histidine kinase"/>
    <property type="match status" value="1"/>
</dbReference>
<dbReference type="PANTHER" id="PTHR43711:SF1">
    <property type="entry name" value="HISTIDINE KINASE 1"/>
    <property type="match status" value="1"/>
</dbReference>
<dbReference type="SMART" id="SM00065">
    <property type="entry name" value="GAF"/>
    <property type="match status" value="1"/>
</dbReference>
<gene>
    <name evidence="9" type="ORF">EA472_06055</name>
</gene>
<dbReference type="SMART" id="SM00387">
    <property type="entry name" value="HATPase_c"/>
    <property type="match status" value="1"/>
</dbReference>
<dbReference type="PANTHER" id="PTHR43711">
    <property type="entry name" value="TWO-COMPONENT HISTIDINE KINASE"/>
    <property type="match status" value="1"/>
</dbReference>
<dbReference type="InterPro" id="IPR036097">
    <property type="entry name" value="HisK_dim/P_sf"/>
</dbReference>
<comment type="caution">
    <text evidence="9">The sequence shown here is derived from an EMBL/GenBank/DDBJ whole genome shotgun (WGS) entry which is preliminary data.</text>
</comment>
<dbReference type="InterPro" id="IPR003661">
    <property type="entry name" value="HisK_dim/P_dom"/>
</dbReference>
<dbReference type="Gene3D" id="3.30.565.10">
    <property type="entry name" value="Histidine kinase-like ATPase, C-terminal domain"/>
    <property type="match status" value="1"/>
</dbReference>
<evidence type="ECO:0000256" key="2">
    <source>
        <dbReference type="ARBA" id="ARBA00012438"/>
    </source>
</evidence>
<evidence type="ECO:0000256" key="6">
    <source>
        <dbReference type="ARBA" id="ARBA00023012"/>
    </source>
</evidence>
<dbReference type="Pfam" id="PF13185">
    <property type="entry name" value="GAF_2"/>
    <property type="match status" value="1"/>
</dbReference>
<feature type="domain" description="Histidine kinase" evidence="7">
    <location>
        <begin position="317"/>
        <end position="505"/>
    </location>
</feature>
<dbReference type="InterPro" id="IPR013655">
    <property type="entry name" value="PAS_fold_3"/>
</dbReference>
<dbReference type="InterPro" id="IPR000700">
    <property type="entry name" value="PAS-assoc_C"/>
</dbReference>
<dbReference type="PROSITE" id="PS50113">
    <property type="entry name" value="PAC"/>
    <property type="match status" value="1"/>
</dbReference>
<dbReference type="CDD" id="cd00082">
    <property type="entry name" value="HisKA"/>
    <property type="match status" value="1"/>
</dbReference>
<dbReference type="PROSITE" id="PS50109">
    <property type="entry name" value="HIS_KIN"/>
    <property type="match status" value="1"/>
</dbReference>
<dbReference type="EMBL" id="REFZ01000003">
    <property type="protein sequence ID" value="RQH01869.1"/>
    <property type="molecule type" value="Genomic_DNA"/>
</dbReference>
<dbReference type="InterPro" id="IPR000014">
    <property type="entry name" value="PAS"/>
</dbReference>
<dbReference type="SMART" id="SM00388">
    <property type="entry name" value="HisKA"/>
    <property type="match status" value="1"/>
</dbReference>
<feature type="domain" description="PAC" evidence="8">
    <location>
        <begin position="254"/>
        <end position="306"/>
    </location>
</feature>
<dbReference type="Gene3D" id="1.10.287.130">
    <property type="match status" value="1"/>
</dbReference>
<dbReference type="InterPro" id="IPR001610">
    <property type="entry name" value="PAC"/>
</dbReference>
<dbReference type="InterPro" id="IPR003594">
    <property type="entry name" value="HATPase_dom"/>
</dbReference>
<dbReference type="CDD" id="cd00130">
    <property type="entry name" value="PAS"/>
    <property type="match status" value="1"/>
</dbReference>
<evidence type="ECO:0000256" key="5">
    <source>
        <dbReference type="ARBA" id="ARBA00022777"/>
    </source>
</evidence>
<dbReference type="InterPro" id="IPR035965">
    <property type="entry name" value="PAS-like_dom_sf"/>
</dbReference>
<dbReference type="SUPFAM" id="SSF55785">
    <property type="entry name" value="PYP-like sensor domain (PAS domain)"/>
    <property type="match status" value="1"/>
</dbReference>
<evidence type="ECO:0000259" key="8">
    <source>
        <dbReference type="PROSITE" id="PS50113"/>
    </source>
</evidence>
<dbReference type="SUPFAM" id="SSF47384">
    <property type="entry name" value="Homodimeric domain of signal transducing histidine kinase"/>
    <property type="match status" value="1"/>
</dbReference>
<dbReference type="InterPro" id="IPR050736">
    <property type="entry name" value="Sensor_HK_Regulatory"/>
</dbReference>
<dbReference type="InterPro" id="IPR005467">
    <property type="entry name" value="His_kinase_dom"/>
</dbReference>
<dbReference type="Pfam" id="PF00512">
    <property type="entry name" value="HisKA"/>
    <property type="match status" value="1"/>
</dbReference>